<sequence>MTSSTTDGPPCFPLMDLFRRLASAGSLVVQQEKGRMVALVEPKTKQIGERLSNLGKPLNSKPQEMPDEGEIVFIVEDDVELSGKGDEHTDEAVEAEVLDTNGIYSSPTSESPPSSQTPLEVSSELPPEASSEQSQEAQVTEPTPTIQKQEKPEEKQQAQKKKQVILKIPPIARKIFGLDVVMESGLEDLEDEVTERNDDDDDDVDDDGKEAAAESSSGNRRASCIRWSEKSDDPDALNVTVHEVECIKDRTDMWWQGSEFDTMKKSVTEAIRFCKSYNRNHVELLEDIMRCDCLEDEDLMKDLLKDLLSTSDSASESFLRGLEGHLSKLISKHRMRHSKKVLSVQKGLKDSRTLEETWELLREESLDKSQLLSAFARRMGQFDEMVVAKAQKKPRASLWGV</sequence>
<feature type="compositionally biased region" description="Acidic residues" evidence="1">
    <location>
        <begin position="190"/>
        <end position="208"/>
    </location>
</feature>
<evidence type="ECO:0000313" key="2">
    <source>
        <dbReference type="EMBL" id="CAJ1959527.1"/>
    </source>
</evidence>
<feature type="compositionally biased region" description="Polar residues" evidence="1">
    <location>
        <begin position="130"/>
        <end position="146"/>
    </location>
</feature>
<dbReference type="EMBL" id="CAKOGP040002003">
    <property type="protein sequence ID" value="CAJ1959527.1"/>
    <property type="molecule type" value="Genomic_DNA"/>
</dbReference>
<accession>A0AAD2JKN4</accession>
<evidence type="ECO:0000313" key="3">
    <source>
        <dbReference type="Proteomes" id="UP001295423"/>
    </source>
</evidence>
<feature type="compositionally biased region" description="Basic and acidic residues" evidence="1">
    <location>
        <begin position="81"/>
        <end position="91"/>
    </location>
</feature>
<proteinExistence type="predicted"/>
<name>A0AAD2JKN4_9STRA</name>
<feature type="region of interest" description="Disordered" evidence="1">
    <location>
        <begin position="190"/>
        <end position="226"/>
    </location>
</feature>
<gene>
    <name evidence="2" type="ORF">CYCCA115_LOCUS17948</name>
</gene>
<reference evidence="2" key="1">
    <citation type="submission" date="2023-08" db="EMBL/GenBank/DDBJ databases">
        <authorList>
            <person name="Audoor S."/>
            <person name="Bilcke G."/>
        </authorList>
    </citation>
    <scope>NUCLEOTIDE SEQUENCE</scope>
</reference>
<feature type="compositionally biased region" description="Low complexity" evidence="1">
    <location>
        <begin position="105"/>
        <end position="118"/>
    </location>
</feature>
<dbReference type="AlphaFoldDB" id="A0AAD2JKN4"/>
<protein>
    <submittedName>
        <fullName evidence="2">Uncharacterized protein</fullName>
    </submittedName>
</protein>
<feature type="region of interest" description="Disordered" evidence="1">
    <location>
        <begin position="81"/>
        <end position="162"/>
    </location>
</feature>
<dbReference type="Proteomes" id="UP001295423">
    <property type="component" value="Unassembled WGS sequence"/>
</dbReference>
<organism evidence="2 3">
    <name type="scientific">Cylindrotheca closterium</name>
    <dbReference type="NCBI Taxonomy" id="2856"/>
    <lineage>
        <taxon>Eukaryota</taxon>
        <taxon>Sar</taxon>
        <taxon>Stramenopiles</taxon>
        <taxon>Ochrophyta</taxon>
        <taxon>Bacillariophyta</taxon>
        <taxon>Bacillariophyceae</taxon>
        <taxon>Bacillariophycidae</taxon>
        <taxon>Bacillariales</taxon>
        <taxon>Bacillariaceae</taxon>
        <taxon>Cylindrotheca</taxon>
    </lineage>
</organism>
<comment type="caution">
    <text evidence="2">The sequence shown here is derived from an EMBL/GenBank/DDBJ whole genome shotgun (WGS) entry which is preliminary data.</text>
</comment>
<keyword evidence="3" id="KW-1185">Reference proteome</keyword>
<evidence type="ECO:0000256" key="1">
    <source>
        <dbReference type="SAM" id="MobiDB-lite"/>
    </source>
</evidence>
<feature type="compositionally biased region" description="Basic and acidic residues" evidence="1">
    <location>
        <begin position="148"/>
        <end position="157"/>
    </location>
</feature>